<proteinExistence type="predicted"/>
<dbReference type="AlphaFoldDB" id="A0AA38FAR7"/>
<keyword evidence="2" id="KW-1185">Reference proteome</keyword>
<dbReference type="Proteomes" id="UP000824469">
    <property type="component" value="Unassembled WGS sequence"/>
</dbReference>
<accession>A0AA38FAR7</accession>
<sequence length="67" mass="6867">MDVTGATEVVDATFIAGIGPNYEMTVGKVDAGNMELNAVNVGVGTRFGGIDTGMTYINLAKASRVGK</sequence>
<evidence type="ECO:0000313" key="2">
    <source>
        <dbReference type="Proteomes" id="UP000824469"/>
    </source>
</evidence>
<organism evidence="1 2">
    <name type="scientific">Taxus chinensis</name>
    <name type="common">Chinese yew</name>
    <name type="synonym">Taxus wallichiana var. chinensis</name>
    <dbReference type="NCBI Taxonomy" id="29808"/>
    <lineage>
        <taxon>Eukaryota</taxon>
        <taxon>Viridiplantae</taxon>
        <taxon>Streptophyta</taxon>
        <taxon>Embryophyta</taxon>
        <taxon>Tracheophyta</taxon>
        <taxon>Spermatophyta</taxon>
        <taxon>Pinopsida</taxon>
        <taxon>Pinidae</taxon>
        <taxon>Conifers II</taxon>
        <taxon>Cupressales</taxon>
        <taxon>Taxaceae</taxon>
        <taxon>Taxus</taxon>
    </lineage>
</organism>
<reference evidence="1 2" key="1">
    <citation type="journal article" date="2021" name="Nat. Plants">
        <title>The Taxus genome provides insights into paclitaxel biosynthesis.</title>
        <authorList>
            <person name="Xiong X."/>
            <person name="Gou J."/>
            <person name="Liao Q."/>
            <person name="Li Y."/>
            <person name="Zhou Q."/>
            <person name="Bi G."/>
            <person name="Li C."/>
            <person name="Du R."/>
            <person name="Wang X."/>
            <person name="Sun T."/>
            <person name="Guo L."/>
            <person name="Liang H."/>
            <person name="Lu P."/>
            <person name="Wu Y."/>
            <person name="Zhang Z."/>
            <person name="Ro D.K."/>
            <person name="Shang Y."/>
            <person name="Huang S."/>
            <person name="Yan J."/>
        </authorList>
    </citation>
    <scope>NUCLEOTIDE SEQUENCE [LARGE SCALE GENOMIC DNA]</scope>
    <source>
        <strain evidence="1">Ta-2019</strain>
    </source>
</reference>
<gene>
    <name evidence="1" type="ORF">KI387_038305</name>
</gene>
<protein>
    <submittedName>
        <fullName evidence="1">Uncharacterized protein</fullName>
    </submittedName>
</protein>
<comment type="caution">
    <text evidence="1">The sequence shown here is derived from an EMBL/GenBank/DDBJ whole genome shotgun (WGS) entry which is preliminary data.</text>
</comment>
<name>A0AA38FAR7_TAXCH</name>
<dbReference type="EMBL" id="JAHRHJ020000011">
    <property type="protein sequence ID" value="KAH9294717.1"/>
    <property type="molecule type" value="Genomic_DNA"/>
</dbReference>
<feature type="non-terminal residue" evidence="1">
    <location>
        <position position="67"/>
    </location>
</feature>
<evidence type="ECO:0000313" key="1">
    <source>
        <dbReference type="EMBL" id="KAH9294717.1"/>
    </source>
</evidence>